<evidence type="ECO:0000313" key="2">
    <source>
        <dbReference type="Proteomes" id="UP000239757"/>
    </source>
</evidence>
<proteinExistence type="predicted"/>
<sequence>MLRRAFPVDISGARTSSTIGTLVPRMCGSFEHHQQLGASDVWEPRAVLAPWYLGCARASSSIGTLVLGYLGASDTISNLVLGCMRASSKISILVPRMCGSLEQHQHLVALDVQEPRATSVSWCLDVQEPRTQSATLVPRYAEASSSIGTLVPRMYGSLEQHWHLSALDAIGRARASGTIGTLVPQMCGIKKSDPGVIGILCCIPKRDGIIDVLPSILHLVPFGVRGGPESCPVSRVCPLKSVWPCRSTGAQFYFRMRKRFLRVSADVTEECYLVDLPSSHMLVSKIKPCMFKKLVVRLRGGSASLPHDEDRSARPYCRLCAPGFNWLGRSSGAITLKKLESSKQAYACIH</sequence>
<name>A0A2P5Y5L6_GOSBA</name>
<accession>A0A2P5Y5L6</accession>
<organism evidence="1 2">
    <name type="scientific">Gossypium barbadense</name>
    <name type="common">Sea Island cotton</name>
    <name type="synonym">Hibiscus barbadensis</name>
    <dbReference type="NCBI Taxonomy" id="3634"/>
    <lineage>
        <taxon>Eukaryota</taxon>
        <taxon>Viridiplantae</taxon>
        <taxon>Streptophyta</taxon>
        <taxon>Embryophyta</taxon>
        <taxon>Tracheophyta</taxon>
        <taxon>Spermatophyta</taxon>
        <taxon>Magnoliopsida</taxon>
        <taxon>eudicotyledons</taxon>
        <taxon>Gunneridae</taxon>
        <taxon>Pentapetalae</taxon>
        <taxon>rosids</taxon>
        <taxon>malvids</taxon>
        <taxon>Malvales</taxon>
        <taxon>Malvaceae</taxon>
        <taxon>Malvoideae</taxon>
        <taxon>Gossypium</taxon>
    </lineage>
</organism>
<protein>
    <submittedName>
        <fullName evidence="1">Uncharacterized protein</fullName>
    </submittedName>
</protein>
<dbReference type="AlphaFoldDB" id="A0A2P5Y5L6"/>
<dbReference type="Proteomes" id="UP000239757">
    <property type="component" value="Unassembled WGS sequence"/>
</dbReference>
<evidence type="ECO:0000313" key="1">
    <source>
        <dbReference type="EMBL" id="PPS10874.1"/>
    </source>
</evidence>
<reference evidence="1 2" key="1">
    <citation type="submission" date="2015-01" db="EMBL/GenBank/DDBJ databases">
        <title>Genome of allotetraploid Gossypium barbadense reveals genomic plasticity and fiber elongation in cotton evolution.</title>
        <authorList>
            <person name="Chen X."/>
            <person name="Liu X."/>
            <person name="Zhao B."/>
            <person name="Zheng H."/>
            <person name="Hu Y."/>
            <person name="Lu G."/>
            <person name="Yang C."/>
            <person name="Chen J."/>
            <person name="Shan C."/>
            <person name="Zhang L."/>
            <person name="Zhou Y."/>
            <person name="Wang L."/>
            <person name="Guo W."/>
            <person name="Bai Y."/>
            <person name="Ruan J."/>
            <person name="Shangguan X."/>
            <person name="Mao Y."/>
            <person name="Jiang J."/>
            <person name="Zhu Y."/>
            <person name="Lei J."/>
            <person name="Kang H."/>
            <person name="Chen S."/>
            <person name="He X."/>
            <person name="Wang R."/>
            <person name="Wang Y."/>
            <person name="Chen J."/>
            <person name="Wang L."/>
            <person name="Yu S."/>
            <person name="Wang B."/>
            <person name="Wei J."/>
            <person name="Song S."/>
            <person name="Lu X."/>
            <person name="Gao Z."/>
            <person name="Gu W."/>
            <person name="Deng X."/>
            <person name="Ma D."/>
            <person name="Wang S."/>
            <person name="Liang W."/>
            <person name="Fang L."/>
            <person name="Cai C."/>
            <person name="Zhu X."/>
            <person name="Zhou B."/>
            <person name="Zhang Y."/>
            <person name="Chen Z."/>
            <person name="Xu S."/>
            <person name="Zhu R."/>
            <person name="Wang S."/>
            <person name="Zhang T."/>
            <person name="Zhao G."/>
        </authorList>
    </citation>
    <scope>NUCLEOTIDE SEQUENCE [LARGE SCALE GENOMIC DNA]</scope>
    <source>
        <strain evidence="2">cv. Xinhai21</strain>
        <tissue evidence="1">Leaf</tissue>
    </source>
</reference>
<gene>
    <name evidence="1" type="ORF">GOBAR_AA09770</name>
</gene>
<dbReference type="EMBL" id="KZ663668">
    <property type="protein sequence ID" value="PPS10874.1"/>
    <property type="molecule type" value="Genomic_DNA"/>
</dbReference>